<sequence length="132" mass="15511">MFSGFWQVRIDENSKKYTAFVTPGFGLFEFQRLPFGLCNAPSTFQDLTDRVFHGLKWSCVLVYLDDLIIYSKTSQEHLEKLELVFQRLREANLKLKTEKCVFFAEQVKILGHIVLFVEQSRVTDVFNSRLTY</sequence>
<proteinExistence type="predicted"/>
<keyword evidence="10" id="KW-1185">Reference proteome</keyword>
<dbReference type="PANTHER" id="PTHR24559">
    <property type="entry name" value="TRANSPOSON TY3-I GAG-POL POLYPROTEIN"/>
    <property type="match status" value="1"/>
</dbReference>
<dbReference type="InterPro" id="IPR000477">
    <property type="entry name" value="RT_dom"/>
</dbReference>
<dbReference type="PROSITE" id="PS50878">
    <property type="entry name" value="RT_POL"/>
    <property type="match status" value="1"/>
</dbReference>
<dbReference type="GO" id="GO:0004519">
    <property type="term" value="F:endonuclease activity"/>
    <property type="evidence" value="ECO:0007669"/>
    <property type="project" value="UniProtKB-KW"/>
</dbReference>
<dbReference type="PANTHER" id="PTHR24559:SF444">
    <property type="entry name" value="REVERSE TRANSCRIPTASE DOMAIN-CONTAINING PROTEIN"/>
    <property type="match status" value="1"/>
</dbReference>
<evidence type="ECO:0000256" key="6">
    <source>
        <dbReference type="ARBA" id="ARBA00022801"/>
    </source>
</evidence>
<keyword evidence="7" id="KW-0695">RNA-directed DNA polymerase</keyword>
<accession>A0AA38HMA6</accession>
<evidence type="ECO:0000313" key="10">
    <source>
        <dbReference type="Proteomes" id="UP001168821"/>
    </source>
</evidence>
<dbReference type="GO" id="GO:0006508">
    <property type="term" value="P:proteolysis"/>
    <property type="evidence" value="ECO:0007669"/>
    <property type="project" value="UniProtKB-KW"/>
</dbReference>
<dbReference type="CDD" id="cd01647">
    <property type="entry name" value="RT_LTR"/>
    <property type="match status" value="1"/>
</dbReference>
<evidence type="ECO:0000256" key="3">
    <source>
        <dbReference type="ARBA" id="ARBA00022695"/>
    </source>
</evidence>
<keyword evidence="2" id="KW-0808">Transferase</keyword>
<dbReference type="Gene3D" id="3.30.70.270">
    <property type="match status" value="1"/>
</dbReference>
<gene>
    <name evidence="9" type="ORF">Zmor_004090</name>
</gene>
<evidence type="ECO:0000256" key="2">
    <source>
        <dbReference type="ARBA" id="ARBA00022679"/>
    </source>
</evidence>
<evidence type="ECO:0000256" key="4">
    <source>
        <dbReference type="ARBA" id="ARBA00022722"/>
    </source>
</evidence>
<keyword evidence="6" id="KW-0378">Hydrolase</keyword>
<evidence type="ECO:0000256" key="7">
    <source>
        <dbReference type="ARBA" id="ARBA00022918"/>
    </source>
</evidence>
<feature type="domain" description="Reverse transcriptase" evidence="8">
    <location>
        <begin position="1"/>
        <end position="114"/>
    </location>
</feature>
<keyword evidence="3" id="KW-0548">Nucleotidyltransferase</keyword>
<reference evidence="9" key="1">
    <citation type="journal article" date="2023" name="G3 (Bethesda)">
        <title>Whole genome assemblies of Zophobas morio and Tenebrio molitor.</title>
        <authorList>
            <person name="Kaur S."/>
            <person name="Stinson S.A."/>
            <person name="diCenzo G.C."/>
        </authorList>
    </citation>
    <scope>NUCLEOTIDE SEQUENCE</scope>
    <source>
        <strain evidence="9">QUZm001</strain>
    </source>
</reference>
<dbReference type="Gene3D" id="3.10.10.10">
    <property type="entry name" value="HIV Type 1 Reverse Transcriptase, subunit A, domain 1"/>
    <property type="match status" value="1"/>
</dbReference>
<evidence type="ECO:0000256" key="1">
    <source>
        <dbReference type="ARBA" id="ARBA00022670"/>
    </source>
</evidence>
<dbReference type="Proteomes" id="UP001168821">
    <property type="component" value="Unassembled WGS sequence"/>
</dbReference>
<comment type="caution">
    <text evidence="9">The sequence shown here is derived from an EMBL/GenBank/DDBJ whole genome shotgun (WGS) entry which is preliminary data.</text>
</comment>
<name>A0AA38HMA6_9CUCU</name>
<organism evidence="9 10">
    <name type="scientific">Zophobas morio</name>
    <dbReference type="NCBI Taxonomy" id="2755281"/>
    <lineage>
        <taxon>Eukaryota</taxon>
        <taxon>Metazoa</taxon>
        <taxon>Ecdysozoa</taxon>
        <taxon>Arthropoda</taxon>
        <taxon>Hexapoda</taxon>
        <taxon>Insecta</taxon>
        <taxon>Pterygota</taxon>
        <taxon>Neoptera</taxon>
        <taxon>Endopterygota</taxon>
        <taxon>Coleoptera</taxon>
        <taxon>Polyphaga</taxon>
        <taxon>Cucujiformia</taxon>
        <taxon>Tenebrionidae</taxon>
        <taxon>Zophobas</taxon>
    </lineage>
</organism>
<evidence type="ECO:0000256" key="5">
    <source>
        <dbReference type="ARBA" id="ARBA00022759"/>
    </source>
</evidence>
<dbReference type="InterPro" id="IPR043502">
    <property type="entry name" value="DNA/RNA_pol_sf"/>
</dbReference>
<dbReference type="FunFam" id="3.30.70.270:FF:000003">
    <property type="entry name" value="Transposon Ty3-G Gag-Pol polyprotein"/>
    <property type="match status" value="1"/>
</dbReference>
<dbReference type="Pfam" id="PF00078">
    <property type="entry name" value="RVT_1"/>
    <property type="match status" value="1"/>
</dbReference>
<dbReference type="EMBL" id="JALNTZ010000012">
    <property type="protein sequence ID" value="KAJ3639222.1"/>
    <property type="molecule type" value="Genomic_DNA"/>
</dbReference>
<protein>
    <recommendedName>
        <fullName evidence="8">Reverse transcriptase domain-containing protein</fullName>
    </recommendedName>
</protein>
<dbReference type="AlphaFoldDB" id="A0AA38HMA6"/>
<dbReference type="InterPro" id="IPR043128">
    <property type="entry name" value="Rev_trsase/Diguanyl_cyclase"/>
</dbReference>
<dbReference type="SUPFAM" id="SSF56672">
    <property type="entry name" value="DNA/RNA polymerases"/>
    <property type="match status" value="1"/>
</dbReference>
<dbReference type="FunFam" id="3.10.10.10:FF:000007">
    <property type="entry name" value="Retrovirus-related Pol polyprotein from transposon 17.6-like Protein"/>
    <property type="match status" value="1"/>
</dbReference>
<evidence type="ECO:0000259" key="8">
    <source>
        <dbReference type="PROSITE" id="PS50878"/>
    </source>
</evidence>
<dbReference type="GO" id="GO:0003964">
    <property type="term" value="F:RNA-directed DNA polymerase activity"/>
    <property type="evidence" value="ECO:0007669"/>
    <property type="project" value="UniProtKB-KW"/>
</dbReference>
<keyword evidence="5" id="KW-0255">Endonuclease</keyword>
<evidence type="ECO:0000313" key="9">
    <source>
        <dbReference type="EMBL" id="KAJ3639222.1"/>
    </source>
</evidence>
<keyword evidence="4" id="KW-0540">Nuclease</keyword>
<keyword evidence="1" id="KW-0645">Protease</keyword>
<dbReference type="GO" id="GO:0008233">
    <property type="term" value="F:peptidase activity"/>
    <property type="evidence" value="ECO:0007669"/>
    <property type="project" value="UniProtKB-KW"/>
</dbReference>
<dbReference type="InterPro" id="IPR053134">
    <property type="entry name" value="RNA-dir_DNA_polymerase"/>
</dbReference>